<sequence length="57" mass="6513">MLSVNGQHMNYLIKTGGNYILLTFVIMEFNQNTSKQLLSLCYIMKDNVLQNLSTISL</sequence>
<evidence type="ECO:0000313" key="1">
    <source>
        <dbReference type="EMBL" id="EJR12454.1"/>
    </source>
</evidence>
<organism evidence="1 2">
    <name type="scientific">Bacillus cereus (strain VD014)</name>
    <dbReference type="NCBI Taxonomy" id="1053223"/>
    <lineage>
        <taxon>Bacteria</taxon>
        <taxon>Bacillati</taxon>
        <taxon>Bacillota</taxon>
        <taxon>Bacilli</taxon>
        <taxon>Bacillales</taxon>
        <taxon>Bacillaceae</taxon>
        <taxon>Bacillus</taxon>
        <taxon>Bacillus cereus group</taxon>
    </lineage>
</organism>
<name>A0A9W5K239_BACC8</name>
<dbReference type="Proteomes" id="UP000006607">
    <property type="component" value="Unassembled WGS sequence"/>
</dbReference>
<accession>A0A9W5K239</accession>
<dbReference type="EMBL" id="AHER01000061">
    <property type="protein sequence ID" value="EJR12454.1"/>
    <property type="molecule type" value="Genomic_DNA"/>
</dbReference>
<evidence type="ECO:0000313" key="2">
    <source>
        <dbReference type="Proteomes" id="UP000006607"/>
    </source>
</evidence>
<proteinExistence type="predicted"/>
<protein>
    <submittedName>
        <fullName evidence="1">Uncharacterized protein</fullName>
    </submittedName>
</protein>
<comment type="caution">
    <text evidence="1">The sequence shown here is derived from an EMBL/GenBank/DDBJ whole genome shotgun (WGS) entry which is preliminary data.</text>
</comment>
<reference evidence="1" key="1">
    <citation type="submission" date="2012-04" db="EMBL/GenBank/DDBJ databases">
        <title>The Genome Sequence of Bacillus cereus VD014.</title>
        <authorList>
            <consortium name="The Broad Institute Genome Sequencing Platform"/>
            <consortium name="The Broad Institute Genome Sequencing Center for Infectious Disease"/>
            <person name="Feldgarden M."/>
            <person name="Van der Auwera G.A."/>
            <person name="Mahillon J."/>
            <person name="Duprez V."/>
            <person name="Timmery S."/>
            <person name="Mattelet C."/>
            <person name="Dierick K."/>
            <person name="Sun M."/>
            <person name="Yu Z."/>
            <person name="Zhu L."/>
            <person name="Hu X."/>
            <person name="Shank E.B."/>
            <person name="Swiecicka I."/>
            <person name="Hansen B.M."/>
            <person name="Andrup L."/>
            <person name="Young S.K."/>
            <person name="Zeng Q."/>
            <person name="Gargeya S."/>
            <person name="Fitzgerald M."/>
            <person name="Haas B."/>
            <person name="Abouelleil A."/>
            <person name="Alvarado L."/>
            <person name="Arachchi H.M."/>
            <person name="Berlin A."/>
            <person name="Chapman S.B."/>
            <person name="Goldberg J."/>
            <person name="Griggs A."/>
            <person name="Gujja S."/>
            <person name="Hansen M."/>
            <person name="Howarth C."/>
            <person name="Imamovic A."/>
            <person name="Larimer J."/>
            <person name="McCowen C."/>
            <person name="Montmayeur A."/>
            <person name="Murphy C."/>
            <person name="Neiman D."/>
            <person name="Pearson M."/>
            <person name="Priest M."/>
            <person name="Roberts A."/>
            <person name="Saif S."/>
            <person name="Shea T."/>
            <person name="Sisk P."/>
            <person name="Sykes S."/>
            <person name="Wortman J."/>
            <person name="Nusbaum C."/>
            <person name="Birren B."/>
        </authorList>
    </citation>
    <scope>NUCLEOTIDE SEQUENCE</scope>
    <source>
        <strain evidence="1">VD014</strain>
    </source>
</reference>
<dbReference type="AlphaFoldDB" id="A0A9W5K239"/>
<gene>
    <name evidence="1" type="ORF">IIA_05647</name>
</gene>